<evidence type="ECO:0000256" key="2">
    <source>
        <dbReference type="ARBA" id="ARBA00023043"/>
    </source>
</evidence>
<protein>
    <submittedName>
        <fullName evidence="5">Uncharacterized protein</fullName>
    </submittedName>
</protein>
<dbReference type="OrthoDB" id="498963at2759"/>
<keyword evidence="4" id="KW-0472">Membrane</keyword>
<keyword evidence="1" id="KW-0677">Repeat</keyword>
<dbReference type="Pfam" id="PF12796">
    <property type="entry name" value="Ank_2"/>
    <property type="match status" value="2"/>
</dbReference>
<evidence type="ECO:0000256" key="1">
    <source>
        <dbReference type="ARBA" id="ARBA00022737"/>
    </source>
</evidence>
<gene>
    <name evidence="5" type="ORF">OSTLU_92749</name>
</gene>
<evidence type="ECO:0000313" key="6">
    <source>
        <dbReference type="Proteomes" id="UP000001568"/>
    </source>
</evidence>
<keyword evidence="6" id="KW-1185">Reference proteome</keyword>
<dbReference type="Gene3D" id="1.25.40.20">
    <property type="entry name" value="Ankyrin repeat-containing domain"/>
    <property type="match status" value="2"/>
</dbReference>
<dbReference type="AlphaFoldDB" id="A4RXG7"/>
<feature type="non-terminal residue" evidence="5">
    <location>
        <position position="1"/>
    </location>
</feature>
<dbReference type="PROSITE" id="PS50088">
    <property type="entry name" value="ANK_REPEAT"/>
    <property type="match status" value="1"/>
</dbReference>
<dbReference type="HOGENOM" id="CLU_508405_0_0_1"/>
<proteinExistence type="predicted"/>
<reference evidence="5 6" key="1">
    <citation type="journal article" date="2007" name="Proc. Natl. Acad. Sci. U.S.A.">
        <title>The tiny eukaryote Ostreococcus provides genomic insights into the paradox of plankton speciation.</title>
        <authorList>
            <person name="Palenik B."/>
            <person name="Grimwood J."/>
            <person name="Aerts A."/>
            <person name="Rouze P."/>
            <person name="Salamov A."/>
            <person name="Putnam N."/>
            <person name="Dupont C."/>
            <person name="Jorgensen R."/>
            <person name="Derelle E."/>
            <person name="Rombauts S."/>
            <person name="Zhou K."/>
            <person name="Otillar R."/>
            <person name="Merchant S.S."/>
            <person name="Podell S."/>
            <person name="Gaasterland T."/>
            <person name="Napoli C."/>
            <person name="Gendler K."/>
            <person name="Manuell A."/>
            <person name="Tai V."/>
            <person name="Vallon O."/>
            <person name="Piganeau G."/>
            <person name="Jancek S."/>
            <person name="Heijde M."/>
            <person name="Jabbari K."/>
            <person name="Bowler C."/>
            <person name="Lohr M."/>
            <person name="Robbens S."/>
            <person name="Werner G."/>
            <person name="Dubchak I."/>
            <person name="Pazour G.J."/>
            <person name="Ren Q."/>
            <person name="Paulsen I."/>
            <person name="Delwiche C."/>
            <person name="Schmutz J."/>
            <person name="Rokhsar D."/>
            <person name="Van de Peer Y."/>
            <person name="Moreau H."/>
            <person name="Grigoriev I.V."/>
        </authorList>
    </citation>
    <scope>NUCLEOTIDE SEQUENCE [LARGE SCALE GENOMIC DNA]</scope>
    <source>
        <strain evidence="5 6">CCE9901</strain>
    </source>
</reference>
<evidence type="ECO:0000256" key="4">
    <source>
        <dbReference type="SAM" id="Phobius"/>
    </source>
</evidence>
<dbReference type="RefSeq" id="XP_001417997.1">
    <property type="nucleotide sequence ID" value="XM_001417960.1"/>
</dbReference>
<dbReference type="InterPro" id="IPR036770">
    <property type="entry name" value="Ankyrin_rpt-contain_sf"/>
</dbReference>
<dbReference type="GeneID" id="5001748"/>
<evidence type="ECO:0000313" key="5">
    <source>
        <dbReference type="EMBL" id="ABO96290.1"/>
    </source>
</evidence>
<feature type="transmembrane region" description="Helical" evidence="4">
    <location>
        <begin position="463"/>
        <end position="481"/>
    </location>
</feature>
<dbReference type="STRING" id="436017.A4RXG7"/>
<organism evidence="5 6">
    <name type="scientific">Ostreococcus lucimarinus (strain CCE9901)</name>
    <dbReference type="NCBI Taxonomy" id="436017"/>
    <lineage>
        <taxon>Eukaryota</taxon>
        <taxon>Viridiplantae</taxon>
        <taxon>Chlorophyta</taxon>
        <taxon>Mamiellophyceae</taxon>
        <taxon>Mamiellales</taxon>
        <taxon>Bathycoccaceae</taxon>
        <taxon>Ostreococcus</taxon>
    </lineage>
</organism>
<feature type="repeat" description="ANK" evidence="3">
    <location>
        <begin position="75"/>
        <end position="107"/>
    </location>
</feature>
<name>A4RXG7_OSTLU</name>
<keyword evidence="4" id="KW-1133">Transmembrane helix</keyword>
<dbReference type="KEGG" id="olu:OSTLU_92749"/>
<keyword evidence="4" id="KW-0812">Transmembrane</keyword>
<dbReference type="Proteomes" id="UP000001568">
    <property type="component" value="Chromosome 5"/>
</dbReference>
<dbReference type="EMBL" id="CP000585">
    <property type="protein sequence ID" value="ABO96290.1"/>
    <property type="molecule type" value="Genomic_DNA"/>
</dbReference>
<keyword evidence="2 3" id="KW-0040">ANK repeat</keyword>
<sequence>VDARDREGRRAMHHASALGCVDVVEALARRHGAEVDAEDDDGRGALTHAAANARDECVKFLIDTCDAWIDASDCNDDTALTAACRQGEASTVEILLARGADARARNADGCDAFAEALCVRGDVEMARLLIQSGVNPKRSRVRCGGDGANASRSALNAACGLGNLEAARFLIDECGLDAGGSDCADSDYMTPLMAASLTAQVEVIEYLLLSGAAATAHLTSEDDLTAADMFPKDHARQDVKRKLEAVAVKASKSTKVRSVVAAPRAELPTKWAKSQNSREGSDPLEVRLRSWIAAGVEKYEGVPQDVRLTLEKHAVLTKEIELRTFLLGMIEDEMFQSDMQIKPIREAVHDVISNFHNVTKYRDNARVMNVLTKFRHVQRFCKDRGEKITFDDVLAADEEEVEQHRERLAELKAAAGVLWDEALMALRAFTTGENIAKTVMSQTRPFTTWDRITMKLLDLFENVAVHSIASVVFAVMLYLFWSFGGFQRTELASFAT</sequence>
<accession>A4RXG7</accession>
<evidence type="ECO:0000256" key="3">
    <source>
        <dbReference type="PROSITE-ProRule" id="PRU00023"/>
    </source>
</evidence>
<dbReference type="Pfam" id="PF00023">
    <property type="entry name" value="Ank"/>
    <property type="match status" value="1"/>
</dbReference>
<dbReference type="SUPFAM" id="SSF48403">
    <property type="entry name" value="Ankyrin repeat"/>
    <property type="match status" value="1"/>
</dbReference>
<dbReference type="PANTHER" id="PTHR24198">
    <property type="entry name" value="ANKYRIN REPEAT AND PROTEIN KINASE DOMAIN-CONTAINING PROTEIN"/>
    <property type="match status" value="1"/>
</dbReference>
<dbReference type="Gramene" id="ABO96290">
    <property type="protein sequence ID" value="ABO96290"/>
    <property type="gene ID" value="OSTLU_92749"/>
</dbReference>
<dbReference type="OMA" id="HVQRFCK"/>
<dbReference type="eggNOG" id="KOG0504">
    <property type="taxonomic scope" value="Eukaryota"/>
</dbReference>
<dbReference type="PROSITE" id="PS50297">
    <property type="entry name" value="ANK_REP_REGION"/>
    <property type="match status" value="1"/>
</dbReference>
<dbReference type="SMART" id="SM00248">
    <property type="entry name" value="ANK"/>
    <property type="match status" value="6"/>
</dbReference>
<dbReference type="InterPro" id="IPR002110">
    <property type="entry name" value="Ankyrin_rpt"/>
</dbReference>
<dbReference type="PANTHER" id="PTHR24198:SF165">
    <property type="entry name" value="ANKYRIN REPEAT-CONTAINING PROTEIN-RELATED"/>
    <property type="match status" value="1"/>
</dbReference>